<dbReference type="Gene3D" id="3.30.110.170">
    <property type="entry name" value="Protein of unknown function (DUF541), domain 1"/>
    <property type="match status" value="1"/>
</dbReference>
<organism evidence="7 8">
    <name type="scientific">Nematostella vectensis</name>
    <name type="common">Starlet sea anemone</name>
    <dbReference type="NCBI Taxonomy" id="45351"/>
    <lineage>
        <taxon>Eukaryota</taxon>
        <taxon>Metazoa</taxon>
        <taxon>Cnidaria</taxon>
        <taxon>Anthozoa</taxon>
        <taxon>Hexacorallia</taxon>
        <taxon>Actiniaria</taxon>
        <taxon>Edwardsiidae</taxon>
        <taxon>Nematostella</taxon>
    </lineage>
</organism>
<dbReference type="PANTHER" id="PTHR18842:SF2">
    <property type="entry name" value="INTERLEUKIN-1 RECEPTOR-ASSOCIATED KINASE 1-BINDING PROTEIN 1"/>
    <property type="match status" value="1"/>
</dbReference>
<dbReference type="InParanoid" id="A7SVU7"/>
<feature type="compositionally biased region" description="Basic and acidic residues" evidence="6">
    <location>
        <begin position="23"/>
        <end position="39"/>
    </location>
</feature>
<dbReference type="eggNOG" id="ENOG502QVHT">
    <property type="taxonomic scope" value="Eukaryota"/>
</dbReference>
<dbReference type="GO" id="GO:0006955">
    <property type="term" value="P:immune response"/>
    <property type="evidence" value="ECO:0007669"/>
    <property type="project" value="InterPro"/>
</dbReference>
<dbReference type="OMA" id="TQTATRE"/>
<evidence type="ECO:0008006" key="9">
    <source>
        <dbReference type="Google" id="ProtNLM"/>
    </source>
</evidence>
<keyword evidence="5" id="KW-0539">Nucleus</keyword>
<evidence type="ECO:0000256" key="1">
    <source>
        <dbReference type="ARBA" id="ARBA00004123"/>
    </source>
</evidence>
<dbReference type="STRING" id="45351.A7SVU7"/>
<proteinExistence type="inferred from homology"/>
<evidence type="ECO:0000256" key="4">
    <source>
        <dbReference type="ARBA" id="ARBA00022490"/>
    </source>
</evidence>
<dbReference type="EMBL" id="DS469845">
    <property type="protein sequence ID" value="EDO32163.1"/>
    <property type="molecule type" value="Genomic_DNA"/>
</dbReference>
<reference evidence="7 8" key="1">
    <citation type="journal article" date="2007" name="Science">
        <title>Sea anemone genome reveals ancestral eumetazoan gene repertoire and genomic organization.</title>
        <authorList>
            <person name="Putnam N.H."/>
            <person name="Srivastava M."/>
            <person name="Hellsten U."/>
            <person name="Dirks B."/>
            <person name="Chapman J."/>
            <person name="Salamov A."/>
            <person name="Terry A."/>
            <person name="Shapiro H."/>
            <person name="Lindquist E."/>
            <person name="Kapitonov V.V."/>
            <person name="Jurka J."/>
            <person name="Genikhovich G."/>
            <person name="Grigoriev I.V."/>
            <person name="Lucas S.M."/>
            <person name="Steele R.E."/>
            <person name="Finnerty J.R."/>
            <person name="Technau U."/>
            <person name="Martindale M.Q."/>
            <person name="Rokhsar D.S."/>
        </authorList>
    </citation>
    <scope>NUCLEOTIDE SEQUENCE [LARGE SCALE GENOMIC DNA]</scope>
    <source>
        <strain evidence="8">CH2 X CH6</strain>
    </source>
</reference>
<evidence type="ECO:0000256" key="5">
    <source>
        <dbReference type="ARBA" id="ARBA00023242"/>
    </source>
</evidence>
<dbReference type="Proteomes" id="UP000001593">
    <property type="component" value="Unassembled WGS sequence"/>
</dbReference>
<dbReference type="PANTHER" id="PTHR18842">
    <property type="entry name" value="INTERLEUKIN-1 RECEPTOR-ASSOCIATED KINASE 1-BINDING PROTEIN 1"/>
    <property type="match status" value="1"/>
</dbReference>
<dbReference type="OrthoDB" id="6365554at2759"/>
<dbReference type="Pfam" id="PF04402">
    <property type="entry name" value="SIMPL"/>
    <property type="match status" value="1"/>
</dbReference>
<dbReference type="FunFam" id="3.30.110.170:FF:000005">
    <property type="entry name" value="interleukin-1 receptor-associated kinase 1-binding protein 1-like"/>
    <property type="match status" value="1"/>
</dbReference>
<comment type="similarity">
    <text evidence="3">Belongs to the IRAK1BP1 family.</text>
</comment>
<feature type="region of interest" description="Disordered" evidence="6">
    <location>
        <begin position="20"/>
        <end position="39"/>
    </location>
</feature>
<accession>A7SVU7</accession>
<dbReference type="PhylomeDB" id="A7SVU7"/>
<dbReference type="Gene3D" id="3.30.70.2970">
    <property type="entry name" value="Protein of unknown function (DUF541), domain 2"/>
    <property type="match status" value="1"/>
</dbReference>
<evidence type="ECO:0000256" key="3">
    <source>
        <dbReference type="ARBA" id="ARBA00005509"/>
    </source>
</evidence>
<comment type="subcellular location">
    <subcellularLocation>
        <location evidence="2">Cytoplasm</location>
    </subcellularLocation>
    <subcellularLocation>
        <location evidence="1">Nucleus</location>
    </subcellularLocation>
</comment>
<keyword evidence="4" id="KW-0963">Cytoplasm</keyword>
<dbReference type="InterPro" id="IPR007497">
    <property type="entry name" value="SIMPL/DUF541"/>
</dbReference>
<evidence type="ECO:0000313" key="8">
    <source>
        <dbReference type="Proteomes" id="UP000001593"/>
    </source>
</evidence>
<dbReference type="KEGG" id="nve:5503173"/>
<dbReference type="AlphaFoldDB" id="A7SVU7"/>
<evidence type="ECO:0000256" key="6">
    <source>
        <dbReference type="SAM" id="MobiDB-lite"/>
    </source>
</evidence>
<dbReference type="GO" id="GO:0043123">
    <property type="term" value="P:positive regulation of canonical NF-kappaB signal transduction"/>
    <property type="evidence" value="ECO:0007669"/>
    <property type="project" value="InterPro"/>
</dbReference>
<dbReference type="GO" id="GO:0005737">
    <property type="term" value="C:cytoplasm"/>
    <property type="evidence" value="ECO:0007669"/>
    <property type="project" value="UniProtKB-SubCell"/>
</dbReference>
<gene>
    <name evidence="7" type="ORF">NEMVEDRAFT_v1g247701</name>
</gene>
<protein>
    <recommendedName>
        <fullName evidence="9">Interleukin-1 receptor-associated kinase 1-binding protein 1 homolog</fullName>
    </recommendedName>
</protein>
<evidence type="ECO:0000313" key="7">
    <source>
        <dbReference type="EMBL" id="EDO32163.1"/>
    </source>
</evidence>
<dbReference type="GO" id="GO:0005634">
    <property type="term" value="C:nucleus"/>
    <property type="evidence" value="ECO:0007669"/>
    <property type="project" value="UniProtKB-SubCell"/>
</dbReference>
<dbReference type="InterPro" id="IPR030312">
    <property type="entry name" value="IRAK1BP1"/>
</dbReference>
<sequence length="252" mass="29177">MSSNTIKWFNPAEVYAQFTTGEEPEKREKATTNDKQDRKDIQITESAELSLAPDKARVLILCSSCKESVEEVKTSVNRRVEYILQTLKSYRIKDTCYKINRILTRQEKTYFYETEIIVEFSDFLKCEEVSNLLVEKLDETVTVSPPVFYHSTERLANLRCQACVSAVKNAKNKALQVVQMFNQILGPPITIREESYEEIMGTPNEHPETSESQKKHAHSFHDKIMQATVTVNMKVFVSFEIREKAIVHKRKK</sequence>
<evidence type="ECO:0000256" key="2">
    <source>
        <dbReference type="ARBA" id="ARBA00004496"/>
    </source>
</evidence>
<keyword evidence="8" id="KW-1185">Reference proteome</keyword>
<dbReference type="HOGENOM" id="CLU_066454_0_0_1"/>
<name>A7SVU7_NEMVE</name>